<evidence type="ECO:0000313" key="3">
    <source>
        <dbReference type="EMBL" id="MCW9707982.1"/>
    </source>
</evidence>
<reference evidence="3 4" key="1">
    <citation type="submission" date="2021-03" db="EMBL/GenBank/DDBJ databases">
        <title>Aliifodinibius sp. nov., a new bacterium isolated from saline soil.</title>
        <authorList>
            <person name="Galisteo C."/>
            <person name="De La Haba R."/>
            <person name="Sanchez-Porro C."/>
            <person name="Ventosa A."/>
        </authorList>
    </citation>
    <scope>NUCLEOTIDE SEQUENCE [LARGE SCALE GENOMIC DNA]</scope>
    <source>
        <strain evidence="3 4">1BSP15-2V2</strain>
    </source>
</reference>
<protein>
    <submittedName>
        <fullName evidence="3">Discoidin domain-containing protein</fullName>
    </submittedName>
</protein>
<dbReference type="Proteomes" id="UP001207918">
    <property type="component" value="Unassembled WGS sequence"/>
</dbReference>
<keyword evidence="1" id="KW-0812">Transmembrane</keyword>
<organism evidence="3 4">
    <name type="scientific">Fodinibius salsisoli</name>
    <dbReference type="NCBI Taxonomy" id="2820877"/>
    <lineage>
        <taxon>Bacteria</taxon>
        <taxon>Pseudomonadati</taxon>
        <taxon>Balneolota</taxon>
        <taxon>Balneolia</taxon>
        <taxon>Balneolales</taxon>
        <taxon>Balneolaceae</taxon>
        <taxon>Fodinibius</taxon>
    </lineage>
</organism>
<feature type="transmembrane region" description="Helical" evidence="1">
    <location>
        <begin position="7"/>
        <end position="25"/>
    </location>
</feature>
<dbReference type="Gene3D" id="2.60.120.260">
    <property type="entry name" value="Galactose-binding domain-like"/>
    <property type="match status" value="1"/>
</dbReference>
<keyword evidence="1" id="KW-1133">Transmembrane helix</keyword>
<proteinExistence type="predicted"/>
<sequence>MIIIKKWGFKSILILSIGVVFALILNGCNDPASNLSSGKNISNANSSEKQKGGFDSVSEYSLNVVYFSSADQGPHQDYRKRISEIMLYLQDYYADWMQQWGYGDKTFGLEVNQASQMVDIIHIEGQYPVDDYPYSGGAGKVMDEVNAYFDEHPEEKTSDHILVIMPDEVGNPGVPFYGIGRWCFALDSGPEMTIDNLGVGGEAGDQASWIGGLAHELGHGLNLPHNSHKMSEEQQYGTALMDNGNHVFDQPTFLTPVDAAILNTNQVFSPNSGSFYGEVDASLEEISGSYQNGSIVVDGKFQTDTPVTDVIVYLDPEGRSTYNQIGWTVKPNSDNTFSVSMSTSELFETTDKDYQLKVRLVFENGSTKQFSIQNYTYNNGIPDLDFDYGPRPINSRDSWEVVDFSSEEVATGSVASLILDGDYDTIWHSRWADVNPDPGHPHYLTVDMGESLNVEGFQFVQRQDGRRNIKDVSIEVSSDGQTWQELGSYELAHTSLPQSLILEQQQTFRYFKLTTHSAWDEAKFAALAEVGTF</sequence>
<evidence type="ECO:0000256" key="1">
    <source>
        <dbReference type="SAM" id="Phobius"/>
    </source>
</evidence>
<evidence type="ECO:0000259" key="2">
    <source>
        <dbReference type="PROSITE" id="PS50022"/>
    </source>
</evidence>
<dbReference type="RefSeq" id="WP_265766768.1">
    <property type="nucleotide sequence ID" value="NZ_JAGGJA010000009.1"/>
</dbReference>
<evidence type="ECO:0000313" key="4">
    <source>
        <dbReference type="Proteomes" id="UP001207918"/>
    </source>
</evidence>
<accession>A0ABT3PQ39</accession>
<dbReference type="Pfam" id="PF00754">
    <property type="entry name" value="F5_F8_type_C"/>
    <property type="match status" value="1"/>
</dbReference>
<keyword evidence="4" id="KW-1185">Reference proteome</keyword>
<comment type="caution">
    <text evidence="3">The sequence shown here is derived from an EMBL/GenBank/DDBJ whole genome shotgun (WGS) entry which is preliminary data.</text>
</comment>
<dbReference type="PROSITE" id="PS50022">
    <property type="entry name" value="FA58C_3"/>
    <property type="match status" value="1"/>
</dbReference>
<feature type="domain" description="F5/8 type C" evidence="2">
    <location>
        <begin position="379"/>
        <end position="532"/>
    </location>
</feature>
<dbReference type="SUPFAM" id="SSF49785">
    <property type="entry name" value="Galactose-binding domain-like"/>
    <property type="match status" value="1"/>
</dbReference>
<dbReference type="EMBL" id="JAGGJA010000009">
    <property type="protein sequence ID" value="MCW9707982.1"/>
    <property type="molecule type" value="Genomic_DNA"/>
</dbReference>
<keyword evidence="1" id="KW-0472">Membrane</keyword>
<dbReference type="InterPro" id="IPR008979">
    <property type="entry name" value="Galactose-bd-like_sf"/>
</dbReference>
<gene>
    <name evidence="3" type="ORF">J6I44_14040</name>
</gene>
<name>A0ABT3PQ39_9BACT</name>
<dbReference type="InterPro" id="IPR000421">
    <property type="entry name" value="FA58C"/>
</dbReference>